<dbReference type="Proteomes" id="UP001060085">
    <property type="component" value="Linkage Group LG03"/>
</dbReference>
<name>A0ACC0BQ39_CATRO</name>
<keyword evidence="2" id="KW-1185">Reference proteome</keyword>
<sequence length="642" mass="72701">MKKQLIIRGVPFLGTLRFPALWRSFCCCSSSSSSFAIKNVTKSNFDSSLYDLRFHVRDADFVAIDLEMTGITSAPWRDSFEFDRFDIRYLKVKDSAEKFAVVQFGVCPFRWDTQKQSFVAHPHNFYIFPRQEITGDIAPHEFLCQTASIDFLAKYQFDFNMCIREGYYCYVPGSIVRIYTIFYKKRPAISLTGFTSRQLRLIQWVIRNHFKDLLYVRASGHTSSPRHIIMYVESGKDRDLQLKEVKDCTKKDAETKIKAAIGFRHIIDLLSSEQKLIVGHNCFLDIAHIYKKFIGPLPSTSREYASSIQKYFPRILDTKVLLNANNFFQLILKKSSTSLSRAFALLCPHIASGVNTSELADKRRVKVEVQVDEKRSLNWNSGAKHEAGYDAFMTGCVFAQACSLLDIDFNNNLPAVHLASHDKLQKYINLLYLSWTNGDIIDLRTGESSAVSVGFNILKSRVEKVSFSNIVLLWGFPSQLKLSEIRECFSKAFGSNSVTSIHSVDQTAVFIQFNKAELVSHFLELKETLEQSNDPVLVLHPLAKILEGGCTRAADYEVYREICSSPISKVLFADQAEAVGINGKTKLPETVSVSNAEKQEEDAMRVPSDNGVQPDTADETAMDKLNTEELDSFCPLEAQLSK</sequence>
<organism evidence="1 2">
    <name type="scientific">Catharanthus roseus</name>
    <name type="common">Madagascar periwinkle</name>
    <name type="synonym">Vinca rosea</name>
    <dbReference type="NCBI Taxonomy" id="4058"/>
    <lineage>
        <taxon>Eukaryota</taxon>
        <taxon>Viridiplantae</taxon>
        <taxon>Streptophyta</taxon>
        <taxon>Embryophyta</taxon>
        <taxon>Tracheophyta</taxon>
        <taxon>Spermatophyta</taxon>
        <taxon>Magnoliopsida</taxon>
        <taxon>eudicotyledons</taxon>
        <taxon>Gunneridae</taxon>
        <taxon>Pentapetalae</taxon>
        <taxon>asterids</taxon>
        <taxon>lamiids</taxon>
        <taxon>Gentianales</taxon>
        <taxon>Apocynaceae</taxon>
        <taxon>Rauvolfioideae</taxon>
        <taxon>Vinceae</taxon>
        <taxon>Catharanthinae</taxon>
        <taxon>Catharanthus</taxon>
    </lineage>
</organism>
<gene>
    <name evidence="1" type="ORF">M9H77_15060</name>
</gene>
<comment type="caution">
    <text evidence="1">The sequence shown here is derived from an EMBL/GenBank/DDBJ whole genome shotgun (WGS) entry which is preliminary data.</text>
</comment>
<dbReference type="EMBL" id="CM044703">
    <property type="protein sequence ID" value="KAI5674696.1"/>
    <property type="molecule type" value="Genomic_DNA"/>
</dbReference>
<proteinExistence type="predicted"/>
<evidence type="ECO:0000313" key="1">
    <source>
        <dbReference type="EMBL" id="KAI5674696.1"/>
    </source>
</evidence>
<reference evidence="2" key="1">
    <citation type="journal article" date="2023" name="Nat. Plants">
        <title>Single-cell RNA sequencing provides a high-resolution roadmap for understanding the multicellular compartmentation of specialized metabolism.</title>
        <authorList>
            <person name="Sun S."/>
            <person name="Shen X."/>
            <person name="Li Y."/>
            <person name="Li Y."/>
            <person name="Wang S."/>
            <person name="Li R."/>
            <person name="Zhang H."/>
            <person name="Shen G."/>
            <person name="Guo B."/>
            <person name="Wei J."/>
            <person name="Xu J."/>
            <person name="St-Pierre B."/>
            <person name="Chen S."/>
            <person name="Sun C."/>
        </authorList>
    </citation>
    <scope>NUCLEOTIDE SEQUENCE [LARGE SCALE GENOMIC DNA]</scope>
</reference>
<evidence type="ECO:0000313" key="2">
    <source>
        <dbReference type="Proteomes" id="UP001060085"/>
    </source>
</evidence>
<accession>A0ACC0BQ39</accession>
<protein>
    <submittedName>
        <fullName evidence="1">Uncharacterized protein</fullName>
    </submittedName>
</protein>